<evidence type="ECO:0000259" key="2">
    <source>
        <dbReference type="Pfam" id="PF00326"/>
    </source>
</evidence>
<dbReference type="GO" id="GO:0008239">
    <property type="term" value="F:dipeptidyl-peptidase activity"/>
    <property type="evidence" value="ECO:0007669"/>
    <property type="project" value="TreeGrafter"/>
</dbReference>
<feature type="domain" description="Peptidase S9 prolyl oligopeptidase catalytic" evidence="2">
    <location>
        <begin position="544"/>
        <end position="736"/>
    </location>
</feature>
<dbReference type="Gene3D" id="3.40.50.1820">
    <property type="entry name" value="alpha/beta hydrolase"/>
    <property type="match status" value="1"/>
</dbReference>
<evidence type="ECO:0000259" key="3">
    <source>
        <dbReference type="Pfam" id="PF00930"/>
    </source>
</evidence>
<dbReference type="Gene3D" id="2.140.10.30">
    <property type="entry name" value="Dipeptidylpeptidase IV, N-terminal domain"/>
    <property type="match status" value="1"/>
</dbReference>
<proteinExistence type="predicted"/>
<feature type="signal peptide" evidence="1">
    <location>
        <begin position="1"/>
        <end position="19"/>
    </location>
</feature>
<dbReference type="SUPFAM" id="SSF53474">
    <property type="entry name" value="alpha/beta-Hydrolases"/>
    <property type="match status" value="1"/>
</dbReference>
<sequence>MRSILFAATALFSSAGLHAQDAAVSQPAELTFERVFASPGLDGPAPRGVKLSPDGRYLTLLRNRVEDKERYDLWGYDRTTGEWRMLVDSEQLGTGRELSEAEKMQRERARIGSLKGIVDYQWSADGKAVLVPLDGDLYLARLGGETVRLTDTEASELNPALSEQGGFVSFVREGRLWVGPVGGAAQPITPQEGKETIRWGEAEFVAQEEMGRLTGYWWHPQDRRLAVERFDESGVGVVTRAAIGATGTKVFEQRYPVAGSANAVVELYVMDPDGKNRVKVDLGPDTDIYIPRVDWSPDGNALYVQRQNRDQTVLDMLKVDPATGASQVLFTERAAAQDYWINLSDNYKWLDDGSLLWWSERDGYGHFYRFADGTWNKLTSGEWVVTKLVGVNQAQGRVYFQGTKDDVLAQQVYGFSLANPSAITQLTDSAYVNSATMDEKAQTLLVSRSKPDQPTQSYIADAAGQRLAWIEENALDGDHPYAPFVASHLMPEFGTIRAEDGTTLHYKMIKPEMEPGKRYPVYFYHYGGPGPQLVQRNWTGALEQAIADKGYIYFELDNRGSANRGVAFEQPIYRAMGSVEVADQKAGALFLKSLPFVDPAKIAIDGWSYGGYMTLKQLQADPGLYAAGISGAPVTKWELYDTHYTERYMGTPQADGAAYAKSAVIADSVKIADPLLLIHGMADDNVVFENATALIAEMQGANVPFEMMLYPGFTHRVSGEQISPHRYNTVFRFLEAHGVTPPQ</sequence>
<dbReference type="OrthoDB" id="1094230at2"/>
<dbReference type="PANTHER" id="PTHR11731:SF193">
    <property type="entry name" value="DIPEPTIDYL PEPTIDASE 9"/>
    <property type="match status" value="1"/>
</dbReference>
<dbReference type="InterPro" id="IPR050278">
    <property type="entry name" value="Serine_Prot_S9B/DPPIV"/>
</dbReference>
<feature type="domain" description="Dipeptidylpeptidase IV N-terminal" evidence="3">
    <location>
        <begin position="125"/>
        <end position="454"/>
    </location>
</feature>
<dbReference type="InterPro" id="IPR001375">
    <property type="entry name" value="Peptidase_S9_cat"/>
</dbReference>
<feature type="chain" id="PRO_5024450347" evidence="1">
    <location>
        <begin position="20"/>
        <end position="743"/>
    </location>
</feature>
<dbReference type="Pfam" id="PF00326">
    <property type="entry name" value="Peptidase_S9"/>
    <property type="match status" value="1"/>
</dbReference>
<organism evidence="4 5">
    <name type="scientific">Qipengyuania marisflavi</name>
    <dbReference type="NCBI Taxonomy" id="2486356"/>
    <lineage>
        <taxon>Bacteria</taxon>
        <taxon>Pseudomonadati</taxon>
        <taxon>Pseudomonadota</taxon>
        <taxon>Alphaproteobacteria</taxon>
        <taxon>Sphingomonadales</taxon>
        <taxon>Erythrobacteraceae</taxon>
        <taxon>Qipengyuania</taxon>
    </lineage>
</organism>
<gene>
    <name evidence="4" type="ORF">FEV51_02685</name>
</gene>
<evidence type="ECO:0000313" key="5">
    <source>
        <dbReference type="Proteomes" id="UP000309668"/>
    </source>
</evidence>
<name>A0A5S3Q185_9SPHN</name>
<dbReference type="SUPFAM" id="SSF82171">
    <property type="entry name" value="DPP6 N-terminal domain-like"/>
    <property type="match status" value="1"/>
</dbReference>
<evidence type="ECO:0000313" key="4">
    <source>
        <dbReference type="EMBL" id="TMM50117.1"/>
    </source>
</evidence>
<dbReference type="Pfam" id="PF00930">
    <property type="entry name" value="DPPIV_N"/>
    <property type="match status" value="1"/>
</dbReference>
<dbReference type="InterPro" id="IPR002469">
    <property type="entry name" value="Peptidase_S9B_N"/>
</dbReference>
<reference evidence="4 5" key="1">
    <citation type="submission" date="2019-05" db="EMBL/GenBank/DDBJ databases">
        <title>Erythrobacter marisflavi sp. nov., isolated from isolated from water of an estuary environment.</title>
        <authorList>
            <person name="Yoon J.-H."/>
        </authorList>
    </citation>
    <scope>NUCLEOTIDE SEQUENCE [LARGE SCALE GENOMIC DNA]</scope>
    <source>
        <strain evidence="4 5">KEM-5</strain>
    </source>
</reference>
<accession>A0A5S3Q185</accession>
<dbReference type="EMBL" id="VCAO01000001">
    <property type="protein sequence ID" value="TMM50117.1"/>
    <property type="molecule type" value="Genomic_DNA"/>
</dbReference>
<evidence type="ECO:0000256" key="1">
    <source>
        <dbReference type="SAM" id="SignalP"/>
    </source>
</evidence>
<protein>
    <submittedName>
        <fullName evidence="4">S9 family peptidase</fullName>
    </submittedName>
</protein>
<dbReference type="AlphaFoldDB" id="A0A5S3Q185"/>
<dbReference type="RefSeq" id="WP_138615677.1">
    <property type="nucleotide sequence ID" value="NZ_VCAO01000001.1"/>
</dbReference>
<dbReference type="PANTHER" id="PTHR11731">
    <property type="entry name" value="PROTEASE FAMILY S9B,C DIPEPTIDYL-PEPTIDASE IV-RELATED"/>
    <property type="match status" value="1"/>
</dbReference>
<dbReference type="GO" id="GO:0008236">
    <property type="term" value="F:serine-type peptidase activity"/>
    <property type="evidence" value="ECO:0007669"/>
    <property type="project" value="InterPro"/>
</dbReference>
<keyword evidence="1" id="KW-0732">Signal</keyword>
<keyword evidence="5" id="KW-1185">Reference proteome</keyword>
<dbReference type="GO" id="GO:0006508">
    <property type="term" value="P:proteolysis"/>
    <property type="evidence" value="ECO:0007669"/>
    <property type="project" value="InterPro"/>
</dbReference>
<comment type="caution">
    <text evidence="4">The sequence shown here is derived from an EMBL/GenBank/DDBJ whole genome shotgun (WGS) entry which is preliminary data.</text>
</comment>
<dbReference type="InterPro" id="IPR029058">
    <property type="entry name" value="AB_hydrolase_fold"/>
</dbReference>
<dbReference type="Proteomes" id="UP000309668">
    <property type="component" value="Unassembled WGS sequence"/>
</dbReference>